<comment type="caution">
    <text evidence="7">The sequence shown here is derived from an EMBL/GenBank/DDBJ whole genome shotgun (WGS) entry which is preliminary data.</text>
</comment>
<name>S9ZQ83_9RHOO</name>
<evidence type="ECO:0000259" key="5">
    <source>
        <dbReference type="PROSITE" id="PS50887"/>
    </source>
</evidence>
<evidence type="ECO:0000256" key="2">
    <source>
        <dbReference type="ARBA" id="ARBA00034247"/>
    </source>
</evidence>
<evidence type="ECO:0000313" key="8">
    <source>
        <dbReference type="Proteomes" id="UP000015455"/>
    </source>
</evidence>
<dbReference type="Gene3D" id="1.10.3210.10">
    <property type="entry name" value="Hypothetical protein af1432"/>
    <property type="match status" value="1"/>
</dbReference>
<reference evidence="7 8" key="1">
    <citation type="submission" date="2013-06" db="EMBL/GenBank/DDBJ databases">
        <title>Draft genome sequence of Thauera terpenica.</title>
        <authorList>
            <person name="Liu B."/>
            <person name="Frostegard A.H."/>
            <person name="Shapleigh J.P."/>
        </authorList>
    </citation>
    <scope>NUCLEOTIDE SEQUENCE [LARGE SCALE GENOMIC DNA]</scope>
    <source>
        <strain evidence="7 8">58Eu</strain>
    </source>
</reference>
<evidence type="ECO:0000259" key="4">
    <source>
        <dbReference type="PROSITE" id="PS50110"/>
    </source>
</evidence>
<accession>S9ZQ83</accession>
<dbReference type="FunFam" id="3.30.70.270:FF:000001">
    <property type="entry name" value="Diguanylate cyclase domain protein"/>
    <property type="match status" value="1"/>
</dbReference>
<dbReference type="EC" id="2.7.7.65" evidence="1"/>
<dbReference type="Gene3D" id="3.40.50.2300">
    <property type="match status" value="1"/>
</dbReference>
<dbReference type="SUPFAM" id="SSF55073">
    <property type="entry name" value="Nucleotide cyclase"/>
    <property type="match status" value="1"/>
</dbReference>
<dbReference type="PROSITE" id="PS50887">
    <property type="entry name" value="GGDEF"/>
    <property type="match status" value="1"/>
</dbReference>
<evidence type="ECO:0000259" key="6">
    <source>
        <dbReference type="PROSITE" id="PS51833"/>
    </source>
</evidence>
<dbReference type="eggNOG" id="COG1639">
    <property type="taxonomic scope" value="Bacteria"/>
</dbReference>
<dbReference type="GO" id="GO:1902201">
    <property type="term" value="P:negative regulation of bacterial-type flagellum-dependent cell motility"/>
    <property type="evidence" value="ECO:0007669"/>
    <property type="project" value="TreeGrafter"/>
</dbReference>
<dbReference type="PANTHER" id="PTHR45138:SF9">
    <property type="entry name" value="DIGUANYLATE CYCLASE DGCM-RELATED"/>
    <property type="match status" value="1"/>
</dbReference>
<dbReference type="InterPro" id="IPR011006">
    <property type="entry name" value="CheY-like_superfamily"/>
</dbReference>
<dbReference type="STRING" id="1348657.M622_14860"/>
<sequence length="660" mass="71620">MPQPIDMKRFEQLKAASELPSPRGVAIAIIRLAQSPDVSMGELGRVIKGDPAFVGRLIKAANGVVGENGRSVVSVQDALMVLGLPAVRAMALGFSLLSNYRKGACAAFDYARFWTSSVLMALSMQALARRLRVIPADDAFSVGLLARIGELALATIYPADFGLVLRKVAASPDARQLDLEQAAFALTHCELGAAMLSDWGIPAQLYNPVRFFEMPEYAGFAEGSREAGLMQCLVLSRAIAQLCLAPESEHARLIVPMLRLSSRLGLERGEFVMLCERVGRDWGEWAKLLQLDGGRLPTFTALVAEEETVPAVLAAEGETRQGAGATPAPLPAMPLAGTAQGAPADEPMRLLVVGVTGAERALVCEALDPSEFVVLEEPDCSLAVDRVIDLQPQLMVLNWGCEHCGQTFIQALRSARFGRSIYVLGLLDRDDEGLLLEATAAGVDDVLVRPLQRNAVTVRLRAGRRTLGLQRQLEYEREELRHFAAELSISNRRLAEAAMTDPLTGLPNRRYAMDRMEMEWAACKRHDRPLSVMVVDLDNFKVVNDLHGHDIGDMVLRQLADALRKVLRAQDVVCRTGGDEFLVICPDSDLPQAIACAERLRAAADELRVETGGPELDVSVSVGVATYDPSLTTMAELIKLADRAAFLAKGQGRNRVVASQ</sequence>
<dbReference type="InterPro" id="IPR000160">
    <property type="entry name" value="GGDEF_dom"/>
</dbReference>
<keyword evidence="8" id="KW-1185">Reference proteome</keyword>
<comment type="caution">
    <text evidence="3">Lacks conserved residue(s) required for the propagation of feature annotation.</text>
</comment>
<evidence type="ECO:0000256" key="3">
    <source>
        <dbReference type="PROSITE-ProRule" id="PRU00169"/>
    </source>
</evidence>
<dbReference type="SMART" id="SM00267">
    <property type="entry name" value="GGDEF"/>
    <property type="match status" value="1"/>
</dbReference>
<dbReference type="PATRIC" id="fig|1348657.5.peg.1847"/>
<dbReference type="InterPro" id="IPR013976">
    <property type="entry name" value="HDOD"/>
</dbReference>
<gene>
    <name evidence="7" type="ORF">M622_14860</name>
</gene>
<dbReference type="eggNOG" id="COG3706">
    <property type="taxonomic scope" value="Bacteria"/>
</dbReference>
<dbReference type="InterPro" id="IPR050469">
    <property type="entry name" value="Diguanylate_Cyclase"/>
</dbReference>
<dbReference type="GO" id="GO:0005886">
    <property type="term" value="C:plasma membrane"/>
    <property type="evidence" value="ECO:0007669"/>
    <property type="project" value="TreeGrafter"/>
</dbReference>
<dbReference type="InterPro" id="IPR029787">
    <property type="entry name" value="Nucleotide_cyclase"/>
</dbReference>
<dbReference type="EMBL" id="ATJV01000052">
    <property type="protein sequence ID" value="EPZ15667.1"/>
    <property type="molecule type" value="Genomic_DNA"/>
</dbReference>
<dbReference type="SUPFAM" id="SSF52172">
    <property type="entry name" value="CheY-like"/>
    <property type="match status" value="1"/>
</dbReference>
<evidence type="ECO:0000256" key="1">
    <source>
        <dbReference type="ARBA" id="ARBA00012528"/>
    </source>
</evidence>
<dbReference type="PANTHER" id="PTHR45138">
    <property type="entry name" value="REGULATORY COMPONENTS OF SENSORY TRANSDUCTION SYSTEM"/>
    <property type="match status" value="1"/>
</dbReference>
<dbReference type="PROSITE" id="PS50110">
    <property type="entry name" value="RESPONSE_REGULATORY"/>
    <property type="match status" value="1"/>
</dbReference>
<evidence type="ECO:0000313" key="7">
    <source>
        <dbReference type="EMBL" id="EPZ15667.1"/>
    </source>
</evidence>
<dbReference type="RefSeq" id="WP_021249270.1">
    <property type="nucleotide sequence ID" value="NZ_ATJV01000052.1"/>
</dbReference>
<protein>
    <recommendedName>
        <fullName evidence="1">diguanylate cyclase</fullName>
        <ecNumber evidence="1">2.7.7.65</ecNumber>
    </recommendedName>
</protein>
<proteinExistence type="predicted"/>
<feature type="domain" description="HDOD" evidence="6">
    <location>
        <begin position="19"/>
        <end position="215"/>
    </location>
</feature>
<dbReference type="SUPFAM" id="SSF109604">
    <property type="entry name" value="HD-domain/PDEase-like"/>
    <property type="match status" value="1"/>
</dbReference>
<dbReference type="PROSITE" id="PS51833">
    <property type="entry name" value="HDOD"/>
    <property type="match status" value="1"/>
</dbReference>
<dbReference type="Pfam" id="PF08668">
    <property type="entry name" value="HDOD"/>
    <property type="match status" value="1"/>
</dbReference>
<dbReference type="OrthoDB" id="9813903at2"/>
<dbReference type="GO" id="GO:0052621">
    <property type="term" value="F:diguanylate cyclase activity"/>
    <property type="evidence" value="ECO:0007669"/>
    <property type="project" value="UniProtKB-EC"/>
</dbReference>
<feature type="domain" description="GGDEF" evidence="5">
    <location>
        <begin position="528"/>
        <end position="660"/>
    </location>
</feature>
<dbReference type="Pfam" id="PF00990">
    <property type="entry name" value="GGDEF"/>
    <property type="match status" value="1"/>
</dbReference>
<dbReference type="NCBIfam" id="TIGR00254">
    <property type="entry name" value="GGDEF"/>
    <property type="match status" value="1"/>
</dbReference>
<dbReference type="GO" id="GO:0043709">
    <property type="term" value="P:cell adhesion involved in single-species biofilm formation"/>
    <property type="evidence" value="ECO:0007669"/>
    <property type="project" value="TreeGrafter"/>
</dbReference>
<dbReference type="Gene3D" id="3.30.70.270">
    <property type="match status" value="1"/>
</dbReference>
<dbReference type="GO" id="GO:0000160">
    <property type="term" value="P:phosphorelay signal transduction system"/>
    <property type="evidence" value="ECO:0007669"/>
    <property type="project" value="InterPro"/>
</dbReference>
<comment type="catalytic activity">
    <reaction evidence="2">
        <text>2 GTP = 3',3'-c-di-GMP + 2 diphosphate</text>
        <dbReference type="Rhea" id="RHEA:24898"/>
        <dbReference type="ChEBI" id="CHEBI:33019"/>
        <dbReference type="ChEBI" id="CHEBI:37565"/>
        <dbReference type="ChEBI" id="CHEBI:58805"/>
        <dbReference type="EC" id="2.7.7.65"/>
    </reaction>
</comment>
<dbReference type="InterPro" id="IPR001789">
    <property type="entry name" value="Sig_transdc_resp-reg_receiver"/>
</dbReference>
<dbReference type="InterPro" id="IPR043128">
    <property type="entry name" value="Rev_trsase/Diguanyl_cyclase"/>
</dbReference>
<feature type="domain" description="Response regulatory" evidence="4">
    <location>
        <begin position="349"/>
        <end position="464"/>
    </location>
</feature>
<dbReference type="Proteomes" id="UP000015455">
    <property type="component" value="Unassembled WGS sequence"/>
</dbReference>
<dbReference type="CDD" id="cd01949">
    <property type="entry name" value="GGDEF"/>
    <property type="match status" value="1"/>
</dbReference>
<organism evidence="7 8">
    <name type="scientific">Thauera terpenica 58Eu</name>
    <dbReference type="NCBI Taxonomy" id="1348657"/>
    <lineage>
        <taxon>Bacteria</taxon>
        <taxon>Pseudomonadati</taxon>
        <taxon>Pseudomonadota</taxon>
        <taxon>Betaproteobacteria</taxon>
        <taxon>Rhodocyclales</taxon>
        <taxon>Zoogloeaceae</taxon>
        <taxon>Thauera</taxon>
    </lineage>
</organism>
<dbReference type="AlphaFoldDB" id="S9ZQ83"/>